<sequence>MIAEQLNEQQRLRNRTFNFDSSEHRPLDLTISVDEQKHWIQETWVREAYNFSQLPNLGPLPSPKVQRSTDAETYAKILADLSFALSDIIPLAPDTEKEFWTLTDLPSTNRNSRYAAINTGVVEMLVLLNEELYPVVGVDHLPGPSGFLNVSPGDENTIDFITAMRKAKKPGQVPIQFSIHRYKPIEAVPVYYPLGRLSDVMHERPESLQAAREFAVKNMRYRNGELFRRFHSRALTDAVYQHLSDVGGTTKRG</sequence>
<organism evidence="1 2">
    <name type="scientific">Corynebacterium phoceense</name>
    <dbReference type="NCBI Taxonomy" id="1686286"/>
    <lineage>
        <taxon>Bacteria</taxon>
        <taxon>Bacillati</taxon>
        <taxon>Actinomycetota</taxon>
        <taxon>Actinomycetes</taxon>
        <taxon>Mycobacteriales</taxon>
        <taxon>Corynebacteriaceae</taxon>
        <taxon>Corynebacterium</taxon>
    </lineage>
</organism>
<dbReference type="Proteomes" id="UP000318080">
    <property type="component" value="Unassembled WGS sequence"/>
</dbReference>
<keyword evidence="2" id="KW-1185">Reference proteome</keyword>
<dbReference type="EMBL" id="VHIR01000007">
    <property type="protein sequence ID" value="TQE43547.1"/>
    <property type="molecule type" value="Genomic_DNA"/>
</dbReference>
<dbReference type="AlphaFoldDB" id="A0A540R7G3"/>
<proteinExistence type="predicted"/>
<protein>
    <submittedName>
        <fullName evidence="1">Uncharacterized protein</fullName>
    </submittedName>
</protein>
<accession>A0A540R7G3</accession>
<dbReference type="RefSeq" id="WP_141628816.1">
    <property type="nucleotide sequence ID" value="NZ_VHIR01000007.1"/>
</dbReference>
<name>A0A540R7G3_9CORY</name>
<evidence type="ECO:0000313" key="2">
    <source>
        <dbReference type="Proteomes" id="UP000318080"/>
    </source>
</evidence>
<gene>
    <name evidence="1" type="ORF">EJK80_05930</name>
</gene>
<comment type="caution">
    <text evidence="1">The sequence shown here is derived from an EMBL/GenBank/DDBJ whole genome shotgun (WGS) entry which is preliminary data.</text>
</comment>
<evidence type="ECO:0000313" key="1">
    <source>
        <dbReference type="EMBL" id="TQE43547.1"/>
    </source>
</evidence>
<reference evidence="1 2" key="1">
    <citation type="submission" date="2019-06" db="EMBL/GenBank/DDBJ databases">
        <title>Draft genome of C. phoceense Strain 272.</title>
        <authorList>
            <person name="Pacheco L.G.C."/>
            <person name="Barberis C.M."/>
            <person name="Almuzara M.N."/>
            <person name="Traglia G.M."/>
            <person name="Santos C.S."/>
            <person name="Rocha D.J.P.G."/>
            <person name="Aguiar E.R.G.R."/>
            <person name="Vay C.A."/>
        </authorList>
    </citation>
    <scope>NUCLEOTIDE SEQUENCE [LARGE SCALE GENOMIC DNA]</scope>
    <source>
        <strain evidence="1 2">272</strain>
    </source>
</reference>